<protein>
    <recommendedName>
        <fullName evidence="2">site-specific DNA-methyltransferase (adenine-specific)</fullName>
        <ecNumber evidence="2">2.1.1.72</ecNumber>
    </recommendedName>
</protein>
<evidence type="ECO:0000259" key="8">
    <source>
        <dbReference type="Pfam" id="PF02384"/>
    </source>
</evidence>
<keyword evidence="6" id="KW-0238">DNA-binding</keyword>
<sequence>MKKKEIEAFITKLGFNLTNGKSEHWTLEIEKYKVGIDLKGDNISKWNIDYGNDIKVHRRTTCNFSQAENLVVLECVIRLLRKGYPAKNIELEKKWRVGGNLDVFVTDSKGKAYLMIECKTWGKEYNKALKITLENNTNKEQILNYYLQDQNAKYLCLYTSHINSTDEFDYLSNIIHTSDFKKAQNQIEIHEIWDNVFYTKGIFEPSIPAYDISFLGIVNSDLKPIDHSYLTPESNDEGSIFNRFAEILRRHTISDKSNAYNKIFNLFLCKIVDEDNAVDENYEMEFQWKYNENPVDVIYRLSDLHKKGMRDYMELDVADVSEDDFDNELLKIVSQINEKTKAIKDMFKQLRLYKNNEFAFKEVINERTFFENAEIVKEVVKLLEPFKIKYEHKQKFLGDFFERLLNIGIKQESGQFFTPTPITTFICNSIPFETIIEEKINSKDNNFMPYVIDYACGSGHFLNDAMDRIDKILQLKEEKDFKTKTQKDNFYAWKRAYKWAKEFVYGIEKDYRLAKTTKVACFLNGDGEAKIIYGDGLAPFNSSIYYGKLNNGTGEKQNPVFDTIVANPPFSVESFRMVLENGKDTFDLFDQITDKSDDIEALFLERTSQLLKENGFAGIILPSTILLNRGIHQKARKMLLENFQIYGLCEFGTKAFTYAGQPTIALFIKKREKVELDKVNVLIDDFRKKQLDFSFNGQKNIISKYLELNTIFDDFDDFLEKTKDGKIWKHEVEKIRIFLLNFNNKVVIGNAGDKDKMKLFLGYEHSSQTKYEGIHPYPFNESGKIFSKMYDEENLLNPDKLNTLIYNNFLNQPLSIPKSLEEYAEIKEFNEMLDFSDTTFDYRVYMQSLENPYLEFTKYPLTNLSDDTICEVLDHLRKPVKKSKRGSGDYIYYGATGKTGMIDDYIFDEKLVLIGEDGAKWNKGDNTAFIIEGKSWVNNHAHIVRTKNEKL</sequence>
<comment type="catalytic activity">
    <reaction evidence="7">
        <text>a 2'-deoxyadenosine in DNA + S-adenosyl-L-methionine = an N(6)-methyl-2'-deoxyadenosine in DNA + S-adenosyl-L-homocysteine + H(+)</text>
        <dbReference type="Rhea" id="RHEA:15197"/>
        <dbReference type="Rhea" id="RHEA-COMP:12418"/>
        <dbReference type="Rhea" id="RHEA-COMP:12419"/>
        <dbReference type="ChEBI" id="CHEBI:15378"/>
        <dbReference type="ChEBI" id="CHEBI:57856"/>
        <dbReference type="ChEBI" id="CHEBI:59789"/>
        <dbReference type="ChEBI" id="CHEBI:90615"/>
        <dbReference type="ChEBI" id="CHEBI:90616"/>
        <dbReference type="EC" id="2.1.1.72"/>
    </reaction>
</comment>
<dbReference type="Pfam" id="PF02384">
    <property type="entry name" value="N6_Mtase"/>
    <property type="match status" value="1"/>
</dbReference>
<keyword evidence="3" id="KW-0489">Methyltransferase</keyword>
<evidence type="ECO:0000256" key="4">
    <source>
        <dbReference type="ARBA" id="ARBA00022679"/>
    </source>
</evidence>
<accession>A0ABN1MZR5</accession>
<dbReference type="InterPro" id="IPR029063">
    <property type="entry name" value="SAM-dependent_MTases_sf"/>
</dbReference>
<dbReference type="InterPro" id="IPR050953">
    <property type="entry name" value="N4_N6_ade-DNA_methylase"/>
</dbReference>
<comment type="caution">
    <text evidence="9">The sequence shown here is derived from an EMBL/GenBank/DDBJ whole genome shotgun (WGS) entry which is preliminary data.</text>
</comment>
<dbReference type="InterPro" id="IPR044946">
    <property type="entry name" value="Restrct_endonuc_typeI_TRD_sf"/>
</dbReference>
<evidence type="ECO:0000256" key="7">
    <source>
        <dbReference type="ARBA" id="ARBA00047942"/>
    </source>
</evidence>
<dbReference type="EMBL" id="BAAAFI010000009">
    <property type="protein sequence ID" value="GAA0879036.1"/>
    <property type="molecule type" value="Genomic_DNA"/>
</dbReference>
<keyword evidence="4" id="KW-0808">Transferase</keyword>
<evidence type="ECO:0000313" key="10">
    <source>
        <dbReference type="Proteomes" id="UP001500469"/>
    </source>
</evidence>
<dbReference type="PANTHER" id="PTHR33841:SF1">
    <property type="entry name" value="DNA METHYLTRANSFERASE A"/>
    <property type="match status" value="1"/>
</dbReference>
<dbReference type="Gene3D" id="3.40.50.150">
    <property type="entry name" value="Vaccinia Virus protein VP39"/>
    <property type="match status" value="1"/>
</dbReference>
<organism evidence="9 10">
    <name type="scientific">Algoriphagus jejuensis</name>
    <dbReference type="NCBI Taxonomy" id="419934"/>
    <lineage>
        <taxon>Bacteria</taxon>
        <taxon>Pseudomonadati</taxon>
        <taxon>Bacteroidota</taxon>
        <taxon>Cytophagia</taxon>
        <taxon>Cytophagales</taxon>
        <taxon>Cyclobacteriaceae</taxon>
        <taxon>Algoriphagus</taxon>
    </lineage>
</organism>
<dbReference type="InterPro" id="IPR002052">
    <property type="entry name" value="DNA_methylase_N6_adenine_CS"/>
</dbReference>
<dbReference type="SUPFAM" id="SSF116734">
    <property type="entry name" value="DNA methylase specificity domain"/>
    <property type="match status" value="1"/>
</dbReference>
<keyword evidence="10" id="KW-1185">Reference proteome</keyword>
<comment type="similarity">
    <text evidence="1">Belongs to the N(4)/N(6)-methyltransferase family.</text>
</comment>
<keyword evidence="5" id="KW-0680">Restriction system</keyword>
<evidence type="ECO:0000313" key="9">
    <source>
        <dbReference type="EMBL" id="GAA0879036.1"/>
    </source>
</evidence>
<dbReference type="EC" id="2.1.1.72" evidence="2"/>
<reference evidence="10" key="1">
    <citation type="journal article" date="2019" name="Int. J. Syst. Evol. Microbiol.">
        <title>The Global Catalogue of Microorganisms (GCM) 10K type strain sequencing project: providing services to taxonomists for standard genome sequencing and annotation.</title>
        <authorList>
            <consortium name="The Broad Institute Genomics Platform"/>
            <consortium name="The Broad Institute Genome Sequencing Center for Infectious Disease"/>
            <person name="Wu L."/>
            <person name="Ma J."/>
        </authorList>
    </citation>
    <scope>NUCLEOTIDE SEQUENCE [LARGE SCALE GENOMIC DNA]</scope>
    <source>
        <strain evidence="10">JCM 16112</strain>
    </source>
</reference>
<dbReference type="InterPro" id="IPR003356">
    <property type="entry name" value="DNA_methylase_A-5"/>
</dbReference>
<dbReference type="PRINTS" id="PR00507">
    <property type="entry name" value="N12N6MTFRASE"/>
</dbReference>
<dbReference type="Gene3D" id="3.90.220.20">
    <property type="entry name" value="DNA methylase specificity domains"/>
    <property type="match status" value="1"/>
</dbReference>
<dbReference type="PANTHER" id="PTHR33841">
    <property type="entry name" value="DNA METHYLTRANSFERASE YEEA-RELATED"/>
    <property type="match status" value="1"/>
</dbReference>
<gene>
    <name evidence="9" type="ORF">GCM10009119_20040</name>
</gene>
<evidence type="ECO:0000256" key="2">
    <source>
        <dbReference type="ARBA" id="ARBA00011900"/>
    </source>
</evidence>
<proteinExistence type="inferred from homology"/>
<name>A0ABN1MZR5_9BACT</name>
<evidence type="ECO:0000256" key="1">
    <source>
        <dbReference type="ARBA" id="ARBA00006594"/>
    </source>
</evidence>
<evidence type="ECO:0000256" key="6">
    <source>
        <dbReference type="ARBA" id="ARBA00023125"/>
    </source>
</evidence>
<feature type="domain" description="DNA methylase adenine-specific" evidence="8">
    <location>
        <begin position="394"/>
        <end position="736"/>
    </location>
</feature>
<evidence type="ECO:0000256" key="5">
    <source>
        <dbReference type="ARBA" id="ARBA00022747"/>
    </source>
</evidence>
<dbReference type="RefSeq" id="WP_343851042.1">
    <property type="nucleotide sequence ID" value="NZ_BAAAFI010000009.1"/>
</dbReference>
<dbReference type="Proteomes" id="UP001500469">
    <property type="component" value="Unassembled WGS sequence"/>
</dbReference>
<evidence type="ECO:0000256" key="3">
    <source>
        <dbReference type="ARBA" id="ARBA00022603"/>
    </source>
</evidence>
<dbReference type="PROSITE" id="PS00092">
    <property type="entry name" value="N6_MTASE"/>
    <property type="match status" value="1"/>
</dbReference>
<dbReference type="SUPFAM" id="SSF53335">
    <property type="entry name" value="S-adenosyl-L-methionine-dependent methyltransferases"/>
    <property type="match status" value="1"/>
</dbReference>